<dbReference type="EMBL" id="SMOG01000005">
    <property type="protein sequence ID" value="TDF73514.1"/>
    <property type="molecule type" value="Genomic_DNA"/>
</dbReference>
<organism evidence="1 2">
    <name type="scientific">Candidatus Syntrophosphaera thermopropionivorans</name>
    <dbReference type="NCBI Taxonomy" id="2593015"/>
    <lineage>
        <taxon>Bacteria</taxon>
        <taxon>Pseudomonadati</taxon>
        <taxon>Candidatus Cloacimonadota</taxon>
        <taxon>Candidatus Cloacimonadia</taxon>
        <taxon>Candidatus Cloacimonadales</taxon>
        <taxon>Candidatus Cloacimonadaceae</taxon>
        <taxon>Candidatus Syntrophosphaera</taxon>
    </lineage>
</organism>
<evidence type="ECO:0000313" key="2">
    <source>
        <dbReference type="Proteomes" id="UP000294588"/>
    </source>
</evidence>
<evidence type="ECO:0000313" key="1">
    <source>
        <dbReference type="EMBL" id="TDF73514.1"/>
    </source>
</evidence>
<name>A0AC61QJQ1_9BACT</name>
<reference evidence="1" key="1">
    <citation type="submission" date="2019-03" db="EMBL/GenBank/DDBJ databases">
        <title>Candidatus Syntrophosphaera thermopropionivorans: a novel player in syntrophic propionate oxidation during anaerobic digestion.</title>
        <authorList>
            <person name="Dyksma S."/>
        </authorList>
    </citation>
    <scope>NUCLEOTIDE SEQUENCE</scope>
    <source>
        <strain evidence="1">W5</strain>
    </source>
</reference>
<keyword evidence="2" id="KW-1185">Reference proteome</keyword>
<dbReference type="Proteomes" id="UP000294588">
    <property type="component" value="Unassembled WGS sequence"/>
</dbReference>
<proteinExistence type="predicted"/>
<accession>A0AC61QJQ1</accession>
<keyword evidence="1" id="KW-0687">Ribonucleoprotein</keyword>
<sequence length="176" mass="19581">MIQHKKQNTVENLKERLAGAKAIILVDYKGINVEQVNKLRNLFREAQVDYLVQKNTLIKIALNELGINDLDVYLQGPTAVAISKNDEVAPAKVLVKFVKDVMEEADFPKFKGGLISGKVMNQSELQEIAQLPSREELLARLMGSMKAPLSNFVNVSQGIIRKFVYAVDALAKQKAS</sequence>
<comment type="caution">
    <text evidence="1">The sequence shown here is derived from an EMBL/GenBank/DDBJ whole genome shotgun (WGS) entry which is preliminary data.</text>
</comment>
<protein>
    <submittedName>
        <fullName evidence="1">50S ribosomal protein L10</fullName>
    </submittedName>
</protein>
<keyword evidence="1" id="KW-0689">Ribosomal protein</keyword>
<gene>
    <name evidence="1" type="ORF">E0946_02870</name>
</gene>